<organism evidence="3 4">
    <name type="scientific">Spirosoma rhododendri</name>
    <dbReference type="NCBI Taxonomy" id="2728024"/>
    <lineage>
        <taxon>Bacteria</taxon>
        <taxon>Pseudomonadati</taxon>
        <taxon>Bacteroidota</taxon>
        <taxon>Cytophagia</taxon>
        <taxon>Cytophagales</taxon>
        <taxon>Cytophagaceae</taxon>
        <taxon>Spirosoma</taxon>
    </lineage>
</organism>
<proteinExistence type="predicted"/>
<evidence type="ECO:0000313" key="4">
    <source>
        <dbReference type="Proteomes" id="UP000501128"/>
    </source>
</evidence>
<keyword evidence="1" id="KW-0472">Membrane</keyword>
<dbReference type="RefSeq" id="WP_169550846.1">
    <property type="nucleotide sequence ID" value="NZ_CP051677.1"/>
</dbReference>
<dbReference type="AlphaFoldDB" id="A0A7L5DKA5"/>
<feature type="transmembrane region" description="Helical" evidence="1">
    <location>
        <begin position="329"/>
        <end position="352"/>
    </location>
</feature>
<keyword evidence="1" id="KW-0812">Transmembrane</keyword>
<keyword evidence="4" id="KW-1185">Reference proteome</keyword>
<dbReference type="EMBL" id="CP051677">
    <property type="protein sequence ID" value="QJD78879.1"/>
    <property type="molecule type" value="Genomic_DNA"/>
</dbReference>
<feature type="chain" id="PRO_5029618872" evidence="2">
    <location>
        <begin position="22"/>
        <end position="431"/>
    </location>
</feature>
<evidence type="ECO:0000313" key="3">
    <source>
        <dbReference type="EMBL" id="QJD78879.1"/>
    </source>
</evidence>
<evidence type="ECO:0000256" key="1">
    <source>
        <dbReference type="SAM" id="Phobius"/>
    </source>
</evidence>
<sequence length="431" mass="47438">MRHKLILLLLVLCGFSGASVAQKNTAKVYVAKVTSGTGIIANKRDRDEITFQAKNTIKELEATLNMLTDTSLTESERTTIIENCYLPNQNKLFLNDAVVIEDDIDPRHRSASTTADLQVDRYLRDLGLFYVKTTPQATIAFTQQIATAIQQGKEHPYIKVFFLSTFKGKRSDSDTLYQPNQRVAELRPEKVDGKWRTYITRLAFPQPGEGVSELTKPIITALESVKLPAIKGDETTFRRMDGLADSLLVKWDQSYFNVIRSSTSAVPVGAYQRSGAVIADQTSLRITLTDNDQQLAFTRIDNTSIPFQRVGKKLPPPGTVTGGNRPKPIVAWLQIVIGAAAITASVIGYSSIRSSYDAYTTRLSAMNAEYAVWQTLSQQQGVSPAAPMSFSTYAQPGIYGVYGGTTVGSGLIINGVRQLLKINKLNKQAAR</sequence>
<gene>
    <name evidence="3" type="ORF">HH216_10885</name>
</gene>
<feature type="signal peptide" evidence="2">
    <location>
        <begin position="1"/>
        <end position="21"/>
    </location>
</feature>
<keyword evidence="1" id="KW-1133">Transmembrane helix</keyword>
<dbReference type="KEGG" id="srho:HH216_10885"/>
<reference evidence="3 4" key="1">
    <citation type="submission" date="2020-04" db="EMBL/GenBank/DDBJ databases">
        <title>Genome sequencing of novel species.</title>
        <authorList>
            <person name="Heo J."/>
            <person name="Kim S.-J."/>
            <person name="Kim J.-S."/>
            <person name="Hong S.-B."/>
            <person name="Kwon S.-W."/>
        </authorList>
    </citation>
    <scope>NUCLEOTIDE SEQUENCE [LARGE SCALE GENOMIC DNA]</scope>
    <source>
        <strain evidence="3 4">CJU-R4</strain>
    </source>
</reference>
<name>A0A7L5DKA5_9BACT</name>
<dbReference type="Proteomes" id="UP000501128">
    <property type="component" value="Chromosome"/>
</dbReference>
<accession>A0A7L5DKA5</accession>
<protein>
    <submittedName>
        <fullName evidence="3">Uncharacterized protein</fullName>
    </submittedName>
</protein>
<keyword evidence="2" id="KW-0732">Signal</keyword>
<evidence type="ECO:0000256" key="2">
    <source>
        <dbReference type="SAM" id="SignalP"/>
    </source>
</evidence>